<keyword evidence="3" id="KW-0238">DNA-binding</keyword>
<dbReference type="InterPro" id="IPR016032">
    <property type="entry name" value="Sig_transdc_resp-reg_C-effctor"/>
</dbReference>
<dbReference type="Pfam" id="PF00072">
    <property type="entry name" value="Response_reg"/>
    <property type="match status" value="1"/>
</dbReference>
<dbReference type="SUPFAM" id="SSF46894">
    <property type="entry name" value="C-terminal effector domain of the bipartite response regulators"/>
    <property type="match status" value="1"/>
</dbReference>
<dbReference type="PRINTS" id="PR00038">
    <property type="entry name" value="HTHLUXR"/>
</dbReference>
<dbReference type="CDD" id="cd17535">
    <property type="entry name" value="REC_NarL-like"/>
    <property type="match status" value="1"/>
</dbReference>
<feature type="domain" description="Response regulatory" evidence="7">
    <location>
        <begin position="3"/>
        <end position="119"/>
    </location>
</feature>
<accession>A0A9X2NGX6</accession>
<dbReference type="InterPro" id="IPR000792">
    <property type="entry name" value="Tscrpt_reg_LuxR_C"/>
</dbReference>
<dbReference type="AlphaFoldDB" id="A0A9X2NGX6"/>
<sequence length="201" mass="21191">MIRVLLVDDHPIVRDGLRGAFTGEPDLVVVGEAASGVEALALVARHRPDVVLMDLRMPELDGVGAIKRLAVEHPAVRVVVLTTFDTSADVLPAIEAGALGYLLKDAPVPDLLAAVRAAARGEPVLSPRAAGFLLDRLRSPLTTRELEVLRLVAAGATNRAAASRLVISEASVKTHLRQAYAKLGVSDRAAAVAEALRRGLL</sequence>
<evidence type="ECO:0000259" key="6">
    <source>
        <dbReference type="PROSITE" id="PS50043"/>
    </source>
</evidence>
<dbReference type="EMBL" id="JAMXQV010000026">
    <property type="protein sequence ID" value="MCR6488551.1"/>
    <property type="molecule type" value="Genomic_DNA"/>
</dbReference>
<feature type="modified residue" description="4-aspartylphosphate" evidence="5">
    <location>
        <position position="54"/>
    </location>
</feature>
<dbReference type="CDD" id="cd06170">
    <property type="entry name" value="LuxR_C_like"/>
    <property type="match status" value="1"/>
</dbReference>
<name>A0A9X2NGX6_9PSEU</name>
<dbReference type="Pfam" id="PF00196">
    <property type="entry name" value="GerE"/>
    <property type="match status" value="1"/>
</dbReference>
<evidence type="ECO:0000313" key="9">
    <source>
        <dbReference type="Proteomes" id="UP001144096"/>
    </source>
</evidence>
<dbReference type="SMART" id="SM00448">
    <property type="entry name" value="REC"/>
    <property type="match status" value="1"/>
</dbReference>
<dbReference type="GO" id="GO:0003677">
    <property type="term" value="F:DNA binding"/>
    <property type="evidence" value="ECO:0007669"/>
    <property type="project" value="UniProtKB-KW"/>
</dbReference>
<dbReference type="PANTHER" id="PTHR43214">
    <property type="entry name" value="TWO-COMPONENT RESPONSE REGULATOR"/>
    <property type="match status" value="1"/>
</dbReference>
<keyword evidence="4" id="KW-0804">Transcription</keyword>
<evidence type="ECO:0000256" key="3">
    <source>
        <dbReference type="ARBA" id="ARBA00023125"/>
    </source>
</evidence>
<dbReference type="RefSeq" id="WP_257925113.1">
    <property type="nucleotide sequence ID" value="NZ_JAMXQV010000026.1"/>
</dbReference>
<evidence type="ECO:0000256" key="4">
    <source>
        <dbReference type="ARBA" id="ARBA00023163"/>
    </source>
</evidence>
<keyword evidence="2" id="KW-0805">Transcription regulation</keyword>
<keyword evidence="1 5" id="KW-0597">Phosphoprotein</keyword>
<comment type="caution">
    <text evidence="8">The sequence shown here is derived from an EMBL/GenBank/DDBJ whole genome shotgun (WGS) entry which is preliminary data.</text>
</comment>
<dbReference type="SUPFAM" id="SSF52172">
    <property type="entry name" value="CheY-like"/>
    <property type="match status" value="1"/>
</dbReference>
<dbReference type="Proteomes" id="UP001144096">
    <property type="component" value="Unassembled WGS sequence"/>
</dbReference>
<keyword evidence="9" id="KW-1185">Reference proteome</keyword>
<organism evidence="8 9">
    <name type="scientific">Amycolatopsis iheyensis</name>
    <dbReference type="NCBI Taxonomy" id="2945988"/>
    <lineage>
        <taxon>Bacteria</taxon>
        <taxon>Bacillati</taxon>
        <taxon>Actinomycetota</taxon>
        <taxon>Actinomycetes</taxon>
        <taxon>Pseudonocardiales</taxon>
        <taxon>Pseudonocardiaceae</taxon>
        <taxon>Amycolatopsis</taxon>
    </lineage>
</organism>
<reference evidence="8" key="1">
    <citation type="submission" date="2022-06" db="EMBL/GenBank/DDBJ databases">
        <title>Amycolatopsis iheyaensis sp. nov., a new species of the genus Amycolatopsis isolated from soil in Iheya island, Japan.</title>
        <authorList>
            <person name="Ngamcharungchit C."/>
            <person name="Kanto H."/>
            <person name="Take A."/>
            <person name="Intra B."/>
            <person name="Matsumoto A."/>
            <person name="Panbangred W."/>
            <person name="Inahashi Y."/>
        </authorList>
    </citation>
    <scope>NUCLEOTIDE SEQUENCE</scope>
    <source>
        <strain evidence="8">OK19-0408</strain>
    </source>
</reference>
<proteinExistence type="predicted"/>
<dbReference type="InterPro" id="IPR039420">
    <property type="entry name" value="WalR-like"/>
</dbReference>
<evidence type="ECO:0000256" key="2">
    <source>
        <dbReference type="ARBA" id="ARBA00023015"/>
    </source>
</evidence>
<dbReference type="GO" id="GO:0006355">
    <property type="term" value="P:regulation of DNA-templated transcription"/>
    <property type="evidence" value="ECO:0007669"/>
    <property type="project" value="InterPro"/>
</dbReference>
<dbReference type="InterPro" id="IPR011006">
    <property type="entry name" value="CheY-like_superfamily"/>
</dbReference>
<dbReference type="GO" id="GO:0000160">
    <property type="term" value="P:phosphorelay signal transduction system"/>
    <property type="evidence" value="ECO:0007669"/>
    <property type="project" value="InterPro"/>
</dbReference>
<gene>
    <name evidence="8" type="ORF">M8542_37560</name>
</gene>
<dbReference type="PANTHER" id="PTHR43214:SF24">
    <property type="entry name" value="TRANSCRIPTIONAL REGULATORY PROTEIN NARL-RELATED"/>
    <property type="match status" value="1"/>
</dbReference>
<evidence type="ECO:0000256" key="1">
    <source>
        <dbReference type="ARBA" id="ARBA00022553"/>
    </source>
</evidence>
<protein>
    <submittedName>
        <fullName evidence="8">Response regulator transcription factor</fullName>
    </submittedName>
</protein>
<evidence type="ECO:0000259" key="7">
    <source>
        <dbReference type="PROSITE" id="PS50110"/>
    </source>
</evidence>
<dbReference type="PROSITE" id="PS50043">
    <property type="entry name" value="HTH_LUXR_2"/>
    <property type="match status" value="1"/>
</dbReference>
<evidence type="ECO:0000256" key="5">
    <source>
        <dbReference type="PROSITE-ProRule" id="PRU00169"/>
    </source>
</evidence>
<dbReference type="InterPro" id="IPR001789">
    <property type="entry name" value="Sig_transdc_resp-reg_receiver"/>
</dbReference>
<evidence type="ECO:0000313" key="8">
    <source>
        <dbReference type="EMBL" id="MCR6488551.1"/>
    </source>
</evidence>
<dbReference type="PROSITE" id="PS50110">
    <property type="entry name" value="RESPONSE_REGULATORY"/>
    <property type="match status" value="1"/>
</dbReference>
<dbReference type="Gene3D" id="3.40.50.2300">
    <property type="match status" value="1"/>
</dbReference>
<dbReference type="InterPro" id="IPR058245">
    <property type="entry name" value="NreC/VraR/RcsB-like_REC"/>
</dbReference>
<feature type="domain" description="HTH luxR-type" evidence="6">
    <location>
        <begin position="134"/>
        <end position="199"/>
    </location>
</feature>
<dbReference type="SMART" id="SM00421">
    <property type="entry name" value="HTH_LUXR"/>
    <property type="match status" value="1"/>
</dbReference>